<feature type="domain" description="DUF11" evidence="3">
    <location>
        <begin position="1122"/>
        <end position="1234"/>
    </location>
</feature>
<feature type="compositionally biased region" description="Acidic residues" evidence="1">
    <location>
        <begin position="1475"/>
        <end position="1484"/>
    </location>
</feature>
<dbReference type="RefSeq" id="WP_354617606.1">
    <property type="nucleotide sequence ID" value="NZ_JBEWYP010000002.1"/>
</dbReference>
<comment type="caution">
    <text evidence="4">The sequence shown here is derived from an EMBL/GenBank/DDBJ whole genome shotgun (WGS) entry which is preliminary data.</text>
</comment>
<dbReference type="InterPro" id="IPR051172">
    <property type="entry name" value="Chlamydia_OmcB"/>
</dbReference>
<feature type="signal peptide" evidence="2">
    <location>
        <begin position="1"/>
        <end position="26"/>
    </location>
</feature>
<dbReference type="SUPFAM" id="SSF48726">
    <property type="entry name" value="Immunoglobulin"/>
    <property type="match status" value="1"/>
</dbReference>
<dbReference type="InterPro" id="IPR047589">
    <property type="entry name" value="DUF11_rpt"/>
</dbReference>
<feature type="domain" description="DUF11" evidence="3">
    <location>
        <begin position="1254"/>
        <end position="1366"/>
    </location>
</feature>
<dbReference type="Pfam" id="PF17963">
    <property type="entry name" value="Big_9"/>
    <property type="match status" value="1"/>
</dbReference>
<dbReference type="Gene3D" id="2.60.40.3440">
    <property type="match status" value="1"/>
</dbReference>
<dbReference type="PANTHER" id="PTHR34819">
    <property type="entry name" value="LARGE CYSTEINE-RICH PERIPLASMIC PROTEIN OMCB"/>
    <property type="match status" value="1"/>
</dbReference>
<organism evidence="4 5">
    <name type="scientific">Sediminicola luteus</name>
    <dbReference type="NCBI Taxonomy" id="319238"/>
    <lineage>
        <taxon>Bacteria</taxon>
        <taxon>Pseudomonadati</taxon>
        <taxon>Bacteroidota</taxon>
        <taxon>Flavobacteriia</taxon>
        <taxon>Flavobacteriales</taxon>
        <taxon>Flavobacteriaceae</taxon>
        <taxon>Sediminicola</taxon>
    </lineage>
</organism>
<feature type="compositionally biased region" description="Acidic residues" evidence="1">
    <location>
        <begin position="563"/>
        <end position="581"/>
    </location>
</feature>
<evidence type="ECO:0000313" key="5">
    <source>
        <dbReference type="Proteomes" id="UP001549773"/>
    </source>
</evidence>
<dbReference type="Gene3D" id="2.60.40.10">
    <property type="entry name" value="Immunoglobulins"/>
    <property type="match status" value="2"/>
</dbReference>
<dbReference type="Pfam" id="PF13585">
    <property type="entry name" value="CHU_C"/>
    <property type="match status" value="1"/>
</dbReference>
<feature type="compositionally biased region" description="Acidic residues" evidence="1">
    <location>
        <begin position="1234"/>
        <end position="1244"/>
    </location>
</feature>
<protein>
    <submittedName>
        <fullName evidence="4">Gliding motility-associated C-terminal domain-containing protein</fullName>
    </submittedName>
</protein>
<dbReference type="InterPro" id="IPR001434">
    <property type="entry name" value="OmcB-like_DUF11"/>
</dbReference>
<dbReference type="Gene3D" id="2.60.40.3080">
    <property type="match status" value="2"/>
</dbReference>
<feature type="region of interest" description="Disordered" evidence="1">
    <location>
        <begin position="1224"/>
        <end position="1252"/>
    </location>
</feature>
<dbReference type="Pfam" id="PF01345">
    <property type="entry name" value="DUF11"/>
    <property type="match status" value="4"/>
</dbReference>
<name>A0ABV2TU27_9FLAO</name>
<proteinExistence type="predicted"/>
<dbReference type="InterPro" id="IPR036179">
    <property type="entry name" value="Ig-like_dom_sf"/>
</dbReference>
<keyword evidence="5" id="KW-1185">Reference proteome</keyword>
<evidence type="ECO:0000256" key="2">
    <source>
        <dbReference type="SAM" id="SignalP"/>
    </source>
</evidence>
<dbReference type="NCBIfam" id="TIGR01451">
    <property type="entry name" value="B_ant_repeat"/>
    <property type="match status" value="4"/>
</dbReference>
<evidence type="ECO:0000313" key="4">
    <source>
        <dbReference type="EMBL" id="MET7028774.1"/>
    </source>
</evidence>
<dbReference type="InterPro" id="IPR026341">
    <property type="entry name" value="T9SS_type_B"/>
</dbReference>
<accession>A0ABV2TU27</accession>
<feature type="domain" description="DUF11" evidence="3">
    <location>
        <begin position="1507"/>
        <end position="1619"/>
    </location>
</feature>
<feature type="region of interest" description="Disordered" evidence="1">
    <location>
        <begin position="1475"/>
        <end position="1503"/>
    </location>
</feature>
<feature type="domain" description="DUF11" evidence="3">
    <location>
        <begin position="1375"/>
        <end position="1488"/>
    </location>
</feature>
<dbReference type="NCBIfam" id="TIGR04131">
    <property type="entry name" value="Bac_Flav_CTERM"/>
    <property type="match status" value="1"/>
</dbReference>
<dbReference type="PANTHER" id="PTHR34819:SF3">
    <property type="entry name" value="CELL SURFACE PROTEIN"/>
    <property type="match status" value="1"/>
</dbReference>
<dbReference type="Proteomes" id="UP001549773">
    <property type="component" value="Unassembled WGS sequence"/>
</dbReference>
<feature type="chain" id="PRO_5046043250" evidence="2">
    <location>
        <begin position="27"/>
        <end position="1727"/>
    </location>
</feature>
<sequence length="1727" mass="185975">MTHNTRKKVVLFCCFIFLLASNGMRAQSGNGADFGIEADTYSGIPNVNIDDWFIGTSGQGVIDESNLALFKNYIDTGENKAFEAFMSNPNYSNINGKLWYGSLFAHDYIAEKNDKTSFGNGKNGDNPANWVVKPSSISKKADIVDAFVHVRRNGIKPTDELWVNMAVSTSDNGGAHYTDVEFFIEELKLTGNTFSNVGTDEGHTAWEFDNNGKVTKIGDLDVGFDYSGSSVISLDIRIWISRSDYITNTGFTYTGFDGESTTSKFGYAHVNYGGNTYSKINGTPTKAPPWGTFNTDLSPSSTYSKESLAEVGINFTGLGFDPATIFGMEGTCYFPYSAVLVKTRGSASFNSGLVDFSGPFPFLGSAKEGRIDTSLAVPDNFTSCTPTQTLSLQANFKSSTALYFWKSLTEGVTFLDGTNEMEGVGFDEITVNQPGTYELNIAPCEGCTPDPSNATTVIVYAQPCAKDDTESVMKNNSIVIQVLDNDKDFDNNIDITSINNNGLLNASNGTISISTATGEIQYTPNLGYIGVDTFEYQICDTTGFCDIALVTVQTFEDIPPPFDDSDGDGILDRSDLDDDNDGIPDVEELNTIIDNSQPQCGGETTLDFSANAVLLSGVALKQGAVYRIPNVTFGTDALVTIVQIYNATVKDIDNNSVDKAAFRPFTAFNFSNKGEQGLIEYKIRFVTSGGSSPVVLDKIFMNFNDIDGTNQYAEQTWSYNPTSYVIANPTELTMSTDGNWVIGTGGNKTYPGANNKQSQVNFGVNYNSRSEITIRVGAVARIPGASSTERQHNIEFGCVTNYVDPQVFGLDNDSDGVTNQLDLDVDNDGIYDAVEAGHGQPHTNGIVNGSFGANGLADVVETAVDSGKINYSIRNTDGTQGPDYMDTDSDDDGCSDANEAYFNMNADKGDNEYYGLGNPPKTNADGVVIGATYQTPEDIDNNGIYEFRENTAPTITTQPTDVQICPENNATFKVTAIRTDHYQWQLFDGTTWVDLSDTGIYSGTKTDTLQITNPTISDNGNQYRVMVSNDTYICPADASASVTLTVYTPPVVTANASSMKINSGESVTLTGSGADSYMWDNGAVDGIPIVLFSTTTFTITGTDANGCENTDSITIEVNGTADISLNKHVDISNPNVGDTVLFSLTLTNDGPNDATNVTVVDYVPSGFSIGTIGNGGTLNANTITWILPSVGVGTHVLTYEAIINAPLGTANEYKNIAEITQMDQVDPDSAPNNDDNDQSEDDEDSHTIPTPTVDLAIDKSVNKSESFIGDTVVFTIAVTNSGPYVATNVGITDVLPAGYEFVSSITTSGSYDPSSSMWTIPSIEVGQSVSLDLTVIVTSINDYNNIASLSFVDQLDTHSSNDSDEIGVAINEMSDISLSKTSDTSNPNVGDTILFTLTVTNEGPNDATNVTVVDQVPSGFNIGAINNGGTLSNNAITWDISNLSVGSHVLTYEAIVNPPTGALDEYKNIAVITEVDQDDPDSSPDNETSNQSEDDEDSHTIPTPTVDLAISKTIDKQQASIGDTVVFTVMVANNGPYDATNVEISDVLPLGYQLVSEAAASGSYNRTTSLWEIPLLSVGSATQLEMIVTVTEINEYVNIAILSFADQIDPVSENDMAESGIDLLEEKSIQDDCIIVFNEFSPNNDGLNDVFFIECIEDYPLNNLKIFNRWGNKVFETKGYKNDWRGTVSVKSFNGSDENLPVGTYYYLLDFGDEATPTKSGWLYISR</sequence>
<evidence type="ECO:0000259" key="3">
    <source>
        <dbReference type="Pfam" id="PF01345"/>
    </source>
</evidence>
<dbReference type="InterPro" id="IPR013783">
    <property type="entry name" value="Ig-like_fold"/>
</dbReference>
<keyword evidence="2" id="KW-0732">Signal</keyword>
<evidence type="ECO:0000256" key="1">
    <source>
        <dbReference type="SAM" id="MobiDB-lite"/>
    </source>
</evidence>
<gene>
    <name evidence="4" type="ORF">ABXZ32_05185</name>
</gene>
<dbReference type="Gene3D" id="2.60.40.1170">
    <property type="entry name" value="Mu homology domain, subdomain B"/>
    <property type="match status" value="1"/>
</dbReference>
<dbReference type="EMBL" id="JBEWYP010000002">
    <property type="protein sequence ID" value="MET7028774.1"/>
    <property type="molecule type" value="Genomic_DNA"/>
</dbReference>
<reference evidence="4 5" key="1">
    <citation type="submission" date="2024-07" db="EMBL/GenBank/DDBJ databases">
        <title>The genome sequence of type strain Sediminicola luteus GDMCC 1.2596T.</title>
        <authorList>
            <person name="Liu Y."/>
        </authorList>
    </citation>
    <scope>NUCLEOTIDE SEQUENCE [LARGE SCALE GENOMIC DNA]</scope>
    <source>
        <strain evidence="4 5">GDMCC 1.2596</strain>
    </source>
</reference>
<feature type="region of interest" description="Disordered" evidence="1">
    <location>
        <begin position="559"/>
        <end position="581"/>
    </location>
</feature>